<evidence type="ECO:0000256" key="8">
    <source>
        <dbReference type="SAM" id="SignalP"/>
    </source>
</evidence>
<dbReference type="GO" id="GO:0030245">
    <property type="term" value="P:cellulose catabolic process"/>
    <property type="evidence" value="ECO:0007669"/>
    <property type="project" value="UniProtKB-KW"/>
</dbReference>
<keyword evidence="7" id="KW-0119">Carbohydrate metabolism</keyword>
<dbReference type="InterPro" id="IPR008928">
    <property type="entry name" value="6-hairpin_glycosidase_sf"/>
</dbReference>
<organism evidence="9 10">
    <name type="scientific">Gluconacetobacter azotocaptans</name>
    <dbReference type="NCBI Taxonomy" id="142834"/>
    <lineage>
        <taxon>Bacteria</taxon>
        <taxon>Pseudomonadati</taxon>
        <taxon>Pseudomonadota</taxon>
        <taxon>Alphaproteobacteria</taxon>
        <taxon>Acetobacterales</taxon>
        <taxon>Acetobacteraceae</taxon>
        <taxon>Gluconacetobacter</taxon>
    </lineage>
</organism>
<evidence type="ECO:0000256" key="3">
    <source>
        <dbReference type="ARBA" id="ARBA00012601"/>
    </source>
</evidence>
<comment type="catalytic activity">
    <reaction evidence="1">
        <text>Endohydrolysis of (1-&gt;4)-beta-D-glucosidic linkages in cellulose, lichenin and cereal beta-D-glucans.</text>
        <dbReference type="EC" id="3.2.1.4"/>
    </reaction>
</comment>
<keyword evidence="5" id="KW-0136">Cellulose degradation</keyword>
<reference evidence="9 10" key="1">
    <citation type="submission" date="2020-04" db="EMBL/GenBank/DDBJ databases">
        <title>Description of novel Gluconacetobacter.</title>
        <authorList>
            <person name="Sombolestani A."/>
        </authorList>
    </citation>
    <scope>NUCLEOTIDE SEQUENCE [LARGE SCALE GENOMIC DNA]</scope>
    <source>
        <strain evidence="9 10">LMG 21311</strain>
    </source>
</reference>
<feature type="signal peptide" evidence="8">
    <location>
        <begin position="1"/>
        <end position="20"/>
    </location>
</feature>
<dbReference type="InterPro" id="IPR006311">
    <property type="entry name" value="TAT_signal"/>
</dbReference>
<comment type="similarity">
    <text evidence="2">Belongs to the glycosyl hydrolase 8 (cellulase D) family.</text>
</comment>
<evidence type="ECO:0000256" key="1">
    <source>
        <dbReference type="ARBA" id="ARBA00000966"/>
    </source>
</evidence>
<name>A0A7W4JQ87_9PROT</name>
<dbReference type="PRINTS" id="PR00735">
    <property type="entry name" value="GLHYDRLASE8"/>
</dbReference>
<evidence type="ECO:0000256" key="6">
    <source>
        <dbReference type="ARBA" id="ARBA00023295"/>
    </source>
</evidence>
<feature type="chain" id="PRO_5031478229" description="cellulase" evidence="8">
    <location>
        <begin position="21"/>
        <end position="358"/>
    </location>
</feature>
<dbReference type="AlphaFoldDB" id="A0A7W4JQ87"/>
<keyword evidence="6" id="KW-0326">Glycosidase</keyword>
<dbReference type="SUPFAM" id="SSF48208">
    <property type="entry name" value="Six-hairpin glycosidases"/>
    <property type="match status" value="1"/>
</dbReference>
<dbReference type="EMBL" id="JABEQF010000002">
    <property type="protein sequence ID" value="MBB2188929.1"/>
    <property type="molecule type" value="Genomic_DNA"/>
</dbReference>
<keyword evidence="8" id="KW-0732">Signal</keyword>
<gene>
    <name evidence="9" type="ORF">HLH34_02985</name>
</gene>
<comment type="caution">
    <text evidence="9">The sequence shown here is derived from an EMBL/GenBank/DDBJ whole genome shotgun (WGS) entry which is preliminary data.</text>
</comment>
<dbReference type="RefSeq" id="WP_183118121.1">
    <property type="nucleotide sequence ID" value="NZ_JABEQF010000002.1"/>
</dbReference>
<keyword evidence="7" id="KW-0624">Polysaccharide degradation</keyword>
<accession>A0A7W4JQ87</accession>
<dbReference type="EC" id="3.2.1.4" evidence="3"/>
<protein>
    <recommendedName>
        <fullName evidence="3">cellulase</fullName>
        <ecNumber evidence="3">3.2.1.4</ecNumber>
    </recommendedName>
</protein>
<evidence type="ECO:0000313" key="9">
    <source>
        <dbReference type="EMBL" id="MBB2188929.1"/>
    </source>
</evidence>
<dbReference type="InterPro" id="IPR012341">
    <property type="entry name" value="6hp_glycosidase-like_sf"/>
</dbReference>
<evidence type="ECO:0000256" key="7">
    <source>
        <dbReference type="ARBA" id="ARBA00023326"/>
    </source>
</evidence>
<evidence type="ECO:0000256" key="2">
    <source>
        <dbReference type="ARBA" id="ARBA00009209"/>
    </source>
</evidence>
<sequence length="358" mass="38982">MTAFLARRHVLAAVAGGAMATLPPGGRAARAAGIDDWNFYRRHFVSADGRVIDNGNGNVSHTEGQGYGMLFAQAFDDRETFDSLFHWTERTLRRRDDALHAWHYLPDAPNHVPESENATDGDLLIALALTLAGDRWGRQDLTDAACAIYAALRQKVVVQVGAYSVLLPGLYGFTFPTHVVLNPSYYIMPSLLAGALLDDAGVWMRVVRDGRRLLHQGRFGRWNLPPDWLSLPRVGGVPGIAQPWPPRFSYDAIRVPLYLQWAGMLDAPMRASLRRYWGAWGSTAGLPAWVDLKTGEHAPYGAPPGFHALGVTCGLADPSDFPAMEANTNYYSASLTLLSRLVQDGLAAGVMRAAASGG</sequence>
<evidence type="ECO:0000313" key="10">
    <source>
        <dbReference type="Proteomes" id="UP000555756"/>
    </source>
</evidence>
<dbReference type="GO" id="GO:0008810">
    <property type="term" value="F:cellulase activity"/>
    <property type="evidence" value="ECO:0007669"/>
    <property type="project" value="UniProtKB-EC"/>
</dbReference>
<dbReference type="PROSITE" id="PS51318">
    <property type="entry name" value="TAT"/>
    <property type="match status" value="1"/>
</dbReference>
<evidence type="ECO:0000256" key="4">
    <source>
        <dbReference type="ARBA" id="ARBA00022801"/>
    </source>
</evidence>
<dbReference type="Pfam" id="PF01270">
    <property type="entry name" value="Glyco_hydro_8"/>
    <property type="match status" value="1"/>
</dbReference>
<proteinExistence type="inferred from homology"/>
<evidence type="ECO:0000256" key="5">
    <source>
        <dbReference type="ARBA" id="ARBA00023001"/>
    </source>
</evidence>
<keyword evidence="10" id="KW-1185">Reference proteome</keyword>
<dbReference type="Proteomes" id="UP000555756">
    <property type="component" value="Unassembled WGS sequence"/>
</dbReference>
<keyword evidence="4" id="KW-0378">Hydrolase</keyword>
<dbReference type="Gene3D" id="1.50.10.10">
    <property type="match status" value="1"/>
</dbReference>
<dbReference type="InterPro" id="IPR002037">
    <property type="entry name" value="Glyco_hydro_8"/>
</dbReference>